<reference evidence="1 2" key="1">
    <citation type="journal article" date="2014" name="Genome Announc.">
        <title>Draft Genome Sequence of Marine Flavobacterium Jejuia pallidilutea Strain 11shimoA1 and Pigmentation Mutants.</title>
        <authorList>
            <person name="Takatani N."/>
            <person name="Nakanishi M."/>
            <person name="Meirelles P."/>
            <person name="Mino S."/>
            <person name="Suda W."/>
            <person name="Oshima K."/>
            <person name="Hattori M."/>
            <person name="Ohkuma M."/>
            <person name="Hosokawa M."/>
            <person name="Miyashita K."/>
            <person name="Thompson F.L."/>
            <person name="Niwa A."/>
            <person name="Sawabe T."/>
            <person name="Sawabe T."/>
        </authorList>
    </citation>
    <scope>NUCLEOTIDE SEQUENCE [LARGE SCALE GENOMIC DNA]</scope>
    <source>
        <strain evidence="2">JCM19302</strain>
    </source>
</reference>
<name>A0A090W659_9FLAO</name>
<evidence type="ECO:0000313" key="1">
    <source>
        <dbReference type="EMBL" id="GAL70929.1"/>
    </source>
</evidence>
<sequence length="55" mass="6170">MKKSVILFDQPKDLVMQENEVVSVEGVNGDEIKVGSMEEVKTIGNWPKTYGTKKD</sequence>
<dbReference type="EMBL" id="BBNS01000009">
    <property type="protein sequence ID" value="GAL70929.1"/>
    <property type="molecule type" value="Genomic_DNA"/>
</dbReference>
<proteinExistence type="predicted"/>
<gene>
    <name evidence="1" type="ORF">JCM19302_2884</name>
</gene>
<dbReference type="AlphaFoldDB" id="A0A090W659"/>
<accession>A0A090W659</accession>
<evidence type="ECO:0000313" key="2">
    <source>
        <dbReference type="Proteomes" id="UP000029646"/>
    </source>
</evidence>
<dbReference type="Proteomes" id="UP000029646">
    <property type="component" value="Unassembled WGS sequence"/>
</dbReference>
<protein>
    <submittedName>
        <fullName evidence="1">Uncharacterized protein</fullName>
    </submittedName>
</protein>
<dbReference type="RefSeq" id="WP_369385209.1">
    <property type="nucleotide sequence ID" value="NZ_BBNS01000009.1"/>
</dbReference>
<comment type="caution">
    <text evidence="1">The sequence shown here is derived from an EMBL/GenBank/DDBJ whole genome shotgun (WGS) entry which is preliminary data.</text>
</comment>
<organism evidence="1 2">
    <name type="scientific">Jejuia pallidilutea</name>
    <dbReference type="NCBI Taxonomy" id="504487"/>
    <lineage>
        <taxon>Bacteria</taxon>
        <taxon>Pseudomonadati</taxon>
        <taxon>Bacteroidota</taxon>
        <taxon>Flavobacteriia</taxon>
        <taxon>Flavobacteriales</taxon>
        <taxon>Flavobacteriaceae</taxon>
        <taxon>Jejuia</taxon>
    </lineage>
</organism>